<keyword evidence="3" id="KW-1185">Reference proteome</keyword>
<protein>
    <submittedName>
        <fullName evidence="2">Putative redox protein</fullName>
    </submittedName>
</protein>
<dbReference type="OrthoDB" id="9789573at2"/>
<evidence type="ECO:0000313" key="3">
    <source>
        <dbReference type="Proteomes" id="UP000256845"/>
    </source>
</evidence>
<proteinExistence type="predicted"/>
<dbReference type="RefSeq" id="WP_115935127.1">
    <property type="nucleotide sequence ID" value="NZ_QRDW01000001.1"/>
</dbReference>
<dbReference type="PANTHER" id="PTHR39624:SF2">
    <property type="entry name" value="OSMC-LIKE PROTEIN"/>
    <property type="match status" value="1"/>
</dbReference>
<dbReference type="InterPro" id="IPR036102">
    <property type="entry name" value="OsmC/Ohrsf"/>
</dbReference>
<gene>
    <name evidence="2" type="ORF">DFP90_101837</name>
</gene>
<dbReference type="InterPro" id="IPR003718">
    <property type="entry name" value="OsmC/Ohr_fam"/>
</dbReference>
<dbReference type="SUPFAM" id="SSF53474">
    <property type="entry name" value="alpha/beta-Hydrolases"/>
    <property type="match status" value="1"/>
</dbReference>
<evidence type="ECO:0000259" key="1">
    <source>
        <dbReference type="Pfam" id="PF12697"/>
    </source>
</evidence>
<comment type="caution">
    <text evidence="2">The sequence shown here is derived from an EMBL/GenBank/DDBJ whole genome shotgun (WGS) entry which is preliminary data.</text>
</comment>
<sequence>MKRGDSHKITFTNRQGQTLAARLDLPLETPRAYALFAHCFTCSKDIFAASRIAQGLTNNDIAVLRFDFTGLGASEGEFANSNFSSNVEDLEDAARFLAEEYESPALLIGHSLGGAAVLVAAPRLESVQAVATINAPADPDHVKENFHYALPEIQESGAAQVTLAGRPFTIKRQFLEDIAQQRLADEIATMKKALLVFHAPLDQQVGIENAAKIFKAAKHPKSFISLDQADHLLSDRQDAIYVADLLGSWARRYLPAPDSAIHPEDLSEGEVLVQENGVGRFSQTISVGGRHKLLADEPPRIGGTDTGPTPYDLLLSGLGACTTMTMRMYAQRKGLSLDRAKVTLRHEKIHADDCESCESQGGKIDRIERRIELIGDLSNKERAKLLEIADKCPVHRTLHSEVQINSRLADDE</sequence>
<dbReference type="InterPro" id="IPR000073">
    <property type="entry name" value="AB_hydrolase_1"/>
</dbReference>
<organism evidence="2 3">
    <name type="scientific">Aestuariispira insulae</name>
    <dbReference type="NCBI Taxonomy" id="1461337"/>
    <lineage>
        <taxon>Bacteria</taxon>
        <taxon>Pseudomonadati</taxon>
        <taxon>Pseudomonadota</taxon>
        <taxon>Alphaproteobacteria</taxon>
        <taxon>Rhodospirillales</taxon>
        <taxon>Kiloniellaceae</taxon>
        <taxon>Aestuariispira</taxon>
    </lineage>
</organism>
<name>A0A3D9HYP9_9PROT</name>
<evidence type="ECO:0000313" key="2">
    <source>
        <dbReference type="EMBL" id="RED54036.1"/>
    </source>
</evidence>
<dbReference type="InterPro" id="IPR015946">
    <property type="entry name" value="KH_dom-like_a/b"/>
</dbReference>
<dbReference type="Gene3D" id="3.30.300.20">
    <property type="match status" value="1"/>
</dbReference>
<accession>A0A3D9HYP9</accession>
<dbReference type="Gene3D" id="3.40.50.1820">
    <property type="entry name" value="alpha/beta hydrolase"/>
    <property type="match status" value="1"/>
</dbReference>
<feature type="domain" description="AB hydrolase-1" evidence="1">
    <location>
        <begin position="35"/>
        <end position="187"/>
    </location>
</feature>
<dbReference type="AlphaFoldDB" id="A0A3D9HYP9"/>
<dbReference type="EMBL" id="QRDW01000001">
    <property type="protein sequence ID" value="RED54036.1"/>
    <property type="molecule type" value="Genomic_DNA"/>
</dbReference>
<dbReference type="InterPro" id="IPR029058">
    <property type="entry name" value="AB_hydrolase_fold"/>
</dbReference>
<dbReference type="PANTHER" id="PTHR39624">
    <property type="entry name" value="PROTEIN INVOLVED IN RIMO-MEDIATED BETA-METHYLTHIOLATION OF RIBOSOMAL PROTEIN S12 YCAO"/>
    <property type="match status" value="1"/>
</dbReference>
<dbReference type="Proteomes" id="UP000256845">
    <property type="component" value="Unassembled WGS sequence"/>
</dbReference>
<dbReference type="SUPFAM" id="SSF82784">
    <property type="entry name" value="OsmC-like"/>
    <property type="match status" value="1"/>
</dbReference>
<dbReference type="Pfam" id="PF12697">
    <property type="entry name" value="Abhydrolase_6"/>
    <property type="match status" value="1"/>
</dbReference>
<dbReference type="Pfam" id="PF02566">
    <property type="entry name" value="OsmC"/>
    <property type="match status" value="1"/>
</dbReference>
<reference evidence="2 3" key="1">
    <citation type="submission" date="2018-07" db="EMBL/GenBank/DDBJ databases">
        <title>Genomic Encyclopedia of Type Strains, Phase III (KMG-III): the genomes of soil and plant-associated and newly described type strains.</title>
        <authorList>
            <person name="Whitman W."/>
        </authorList>
    </citation>
    <scope>NUCLEOTIDE SEQUENCE [LARGE SCALE GENOMIC DNA]</scope>
    <source>
        <strain evidence="2 3">CECT 8488</strain>
    </source>
</reference>